<evidence type="ECO:0000256" key="4">
    <source>
        <dbReference type="RuleBase" id="RU361277"/>
    </source>
</evidence>
<comment type="similarity">
    <text evidence="4">Belongs to the zinc-containing alcohol dehydrogenase family.</text>
</comment>
<accession>A0A419ET48</accession>
<keyword evidence="3" id="KW-0560">Oxidoreductase</keyword>
<protein>
    <submittedName>
        <fullName evidence="6">NAD(P)-dependent alcohol dehydrogenase</fullName>
    </submittedName>
</protein>
<name>A0A419ET48_9BACT</name>
<dbReference type="InterPro" id="IPR036291">
    <property type="entry name" value="NAD(P)-bd_dom_sf"/>
</dbReference>
<dbReference type="Pfam" id="PF00107">
    <property type="entry name" value="ADH_zinc_N"/>
    <property type="match status" value="1"/>
</dbReference>
<dbReference type="GO" id="GO:0008270">
    <property type="term" value="F:zinc ion binding"/>
    <property type="evidence" value="ECO:0007669"/>
    <property type="project" value="InterPro"/>
</dbReference>
<dbReference type="PANTHER" id="PTHR43401">
    <property type="entry name" value="L-THREONINE 3-DEHYDROGENASE"/>
    <property type="match status" value="1"/>
</dbReference>
<dbReference type="Pfam" id="PF08240">
    <property type="entry name" value="ADH_N"/>
    <property type="match status" value="1"/>
</dbReference>
<dbReference type="InterPro" id="IPR013154">
    <property type="entry name" value="ADH-like_N"/>
</dbReference>
<dbReference type="InterPro" id="IPR002328">
    <property type="entry name" value="ADH_Zn_CS"/>
</dbReference>
<dbReference type="PANTHER" id="PTHR43401:SF2">
    <property type="entry name" value="L-THREONINE 3-DEHYDROGENASE"/>
    <property type="match status" value="1"/>
</dbReference>
<dbReference type="InterPro" id="IPR011032">
    <property type="entry name" value="GroES-like_sf"/>
</dbReference>
<evidence type="ECO:0000259" key="5">
    <source>
        <dbReference type="SMART" id="SM00829"/>
    </source>
</evidence>
<gene>
    <name evidence="6" type="ORF">C4532_15345</name>
</gene>
<reference evidence="6 7" key="1">
    <citation type="journal article" date="2017" name="ISME J.">
        <title>Energy and carbon metabolisms in a deep terrestrial subsurface fluid microbial community.</title>
        <authorList>
            <person name="Momper L."/>
            <person name="Jungbluth S.P."/>
            <person name="Lee M.D."/>
            <person name="Amend J.P."/>
        </authorList>
    </citation>
    <scope>NUCLEOTIDE SEQUENCE [LARGE SCALE GENOMIC DNA]</scope>
    <source>
        <strain evidence="6">SURF_17</strain>
    </source>
</reference>
<dbReference type="EMBL" id="QZKI01000110">
    <property type="protein sequence ID" value="RJP66991.1"/>
    <property type="molecule type" value="Genomic_DNA"/>
</dbReference>
<proteinExistence type="inferred from homology"/>
<feature type="domain" description="Enoyl reductase (ER)" evidence="5">
    <location>
        <begin position="7"/>
        <end position="336"/>
    </location>
</feature>
<evidence type="ECO:0000256" key="2">
    <source>
        <dbReference type="ARBA" id="ARBA00022833"/>
    </source>
</evidence>
<dbReference type="InterPro" id="IPR050129">
    <property type="entry name" value="Zn_alcohol_dh"/>
</dbReference>
<evidence type="ECO:0000256" key="3">
    <source>
        <dbReference type="ARBA" id="ARBA00023002"/>
    </source>
</evidence>
<dbReference type="Gene3D" id="3.90.180.10">
    <property type="entry name" value="Medium-chain alcohol dehydrogenases, catalytic domain"/>
    <property type="match status" value="1"/>
</dbReference>
<comment type="cofactor">
    <cofactor evidence="4">
        <name>Zn(2+)</name>
        <dbReference type="ChEBI" id="CHEBI:29105"/>
    </cofactor>
</comment>
<dbReference type="PROSITE" id="PS00059">
    <property type="entry name" value="ADH_ZINC"/>
    <property type="match status" value="1"/>
</dbReference>
<dbReference type="Gene3D" id="3.40.50.720">
    <property type="entry name" value="NAD(P)-binding Rossmann-like Domain"/>
    <property type="match status" value="1"/>
</dbReference>
<dbReference type="SUPFAM" id="SSF51735">
    <property type="entry name" value="NAD(P)-binding Rossmann-fold domains"/>
    <property type="match status" value="1"/>
</dbReference>
<evidence type="ECO:0000313" key="6">
    <source>
        <dbReference type="EMBL" id="RJP66991.1"/>
    </source>
</evidence>
<organism evidence="6 7">
    <name type="scientific">Candidatus Abyssobacteria bacterium SURF_17</name>
    <dbReference type="NCBI Taxonomy" id="2093361"/>
    <lineage>
        <taxon>Bacteria</taxon>
        <taxon>Pseudomonadati</taxon>
        <taxon>Candidatus Hydrogenedentota</taxon>
        <taxon>Candidatus Abyssobacteria</taxon>
    </lineage>
</organism>
<evidence type="ECO:0000256" key="1">
    <source>
        <dbReference type="ARBA" id="ARBA00022723"/>
    </source>
</evidence>
<dbReference type="Proteomes" id="UP000285961">
    <property type="component" value="Unassembled WGS sequence"/>
</dbReference>
<dbReference type="AlphaFoldDB" id="A0A419ET48"/>
<keyword evidence="2 4" id="KW-0862">Zinc</keyword>
<dbReference type="InterPro" id="IPR020843">
    <property type="entry name" value="ER"/>
</dbReference>
<sequence>MKAAVMKDARKMVVEEVPDPIAGPDEVVVKVNYVGICGSDLHLYKHGLVPPDHIMGHEVTGTIASLGSGVSGWKQGDRVWLSGGAPCGKCDHCLREEFDFCPNRTSIGMGRLPGGYAEYIKVPPRFMIPIPSDVSLKHAALLDPLGCAYHAAFLSNIQPGQSALVMGAGPIGLFVIQCLKLAGVTPLILTEPVAARAELGRRLGADLVLDPTKEDVEGHCSKLTREMGPEMVFECVGIPQTVLDSVSLVRKKGKVMWVGFCPDEVTFTPALWFFKKISIQTSFGVDSRDEVHHCMKLIQDKKVAVEELVSEIISIDEVPRAFERLLKPNTEVKILVGF</sequence>
<evidence type="ECO:0000313" key="7">
    <source>
        <dbReference type="Proteomes" id="UP000285961"/>
    </source>
</evidence>
<dbReference type="GO" id="GO:0016616">
    <property type="term" value="F:oxidoreductase activity, acting on the CH-OH group of donors, NAD or NADP as acceptor"/>
    <property type="evidence" value="ECO:0007669"/>
    <property type="project" value="UniProtKB-ARBA"/>
</dbReference>
<keyword evidence="1 4" id="KW-0479">Metal-binding</keyword>
<dbReference type="SUPFAM" id="SSF50129">
    <property type="entry name" value="GroES-like"/>
    <property type="match status" value="1"/>
</dbReference>
<comment type="caution">
    <text evidence="6">The sequence shown here is derived from an EMBL/GenBank/DDBJ whole genome shotgun (WGS) entry which is preliminary data.</text>
</comment>
<dbReference type="SMART" id="SM00829">
    <property type="entry name" value="PKS_ER"/>
    <property type="match status" value="1"/>
</dbReference>
<dbReference type="InterPro" id="IPR013149">
    <property type="entry name" value="ADH-like_C"/>
</dbReference>